<dbReference type="GO" id="GO:0047536">
    <property type="term" value="F:2-aminoadipate transaminase activity"/>
    <property type="evidence" value="ECO:0007669"/>
    <property type="project" value="TreeGrafter"/>
</dbReference>
<proteinExistence type="predicted"/>
<gene>
    <name evidence="2" type="ORF">B0H66DRAFT_575707</name>
</gene>
<dbReference type="InterPro" id="IPR015422">
    <property type="entry name" value="PyrdxlP-dep_Trfase_small"/>
</dbReference>
<dbReference type="Pfam" id="PF00155">
    <property type="entry name" value="Aminotran_1_2"/>
    <property type="match status" value="1"/>
</dbReference>
<dbReference type="GO" id="GO:0030170">
    <property type="term" value="F:pyridoxal phosphate binding"/>
    <property type="evidence" value="ECO:0007669"/>
    <property type="project" value="InterPro"/>
</dbReference>
<evidence type="ECO:0000313" key="3">
    <source>
        <dbReference type="Proteomes" id="UP001283341"/>
    </source>
</evidence>
<dbReference type="PANTHER" id="PTHR42858">
    <property type="entry name" value="AMINOTRANSFERASE"/>
    <property type="match status" value="1"/>
</dbReference>
<dbReference type="EMBL" id="JAUEDM010000004">
    <property type="protein sequence ID" value="KAK3319230.1"/>
    <property type="molecule type" value="Genomic_DNA"/>
</dbReference>
<organism evidence="2 3">
    <name type="scientific">Apodospora peruviana</name>
    <dbReference type="NCBI Taxonomy" id="516989"/>
    <lineage>
        <taxon>Eukaryota</taxon>
        <taxon>Fungi</taxon>
        <taxon>Dikarya</taxon>
        <taxon>Ascomycota</taxon>
        <taxon>Pezizomycotina</taxon>
        <taxon>Sordariomycetes</taxon>
        <taxon>Sordariomycetidae</taxon>
        <taxon>Sordariales</taxon>
        <taxon>Lasiosphaeriaceae</taxon>
        <taxon>Apodospora</taxon>
    </lineage>
</organism>
<evidence type="ECO:0000259" key="1">
    <source>
        <dbReference type="Pfam" id="PF00155"/>
    </source>
</evidence>
<dbReference type="InterPro" id="IPR004839">
    <property type="entry name" value="Aminotransferase_I/II_large"/>
</dbReference>
<dbReference type="PANTHER" id="PTHR42858:SF1">
    <property type="entry name" value="LD15494P"/>
    <property type="match status" value="1"/>
</dbReference>
<dbReference type="Gene3D" id="3.90.1150.10">
    <property type="entry name" value="Aspartate Aminotransferase, domain 1"/>
    <property type="match status" value="1"/>
</dbReference>
<reference evidence="2" key="1">
    <citation type="journal article" date="2023" name="Mol. Phylogenet. Evol.">
        <title>Genome-scale phylogeny and comparative genomics of the fungal order Sordariales.</title>
        <authorList>
            <person name="Hensen N."/>
            <person name="Bonometti L."/>
            <person name="Westerberg I."/>
            <person name="Brannstrom I.O."/>
            <person name="Guillou S."/>
            <person name="Cros-Aarteil S."/>
            <person name="Calhoun S."/>
            <person name="Haridas S."/>
            <person name="Kuo A."/>
            <person name="Mondo S."/>
            <person name="Pangilinan J."/>
            <person name="Riley R."/>
            <person name="LaButti K."/>
            <person name="Andreopoulos B."/>
            <person name="Lipzen A."/>
            <person name="Chen C."/>
            <person name="Yan M."/>
            <person name="Daum C."/>
            <person name="Ng V."/>
            <person name="Clum A."/>
            <person name="Steindorff A."/>
            <person name="Ohm R.A."/>
            <person name="Martin F."/>
            <person name="Silar P."/>
            <person name="Natvig D.O."/>
            <person name="Lalanne C."/>
            <person name="Gautier V."/>
            <person name="Ament-Velasquez S.L."/>
            <person name="Kruys A."/>
            <person name="Hutchinson M.I."/>
            <person name="Powell A.J."/>
            <person name="Barry K."/>
            <person name="Miller A.N."/>
            <person name="Grigoriev I.V."/>
            <person name="Debuchy R."/>
            <person name="Gladieux P."/>
            <person name="Hiltunen Thoren M."/>
            <person name="Johannesson H."/>
        </authorList>
    </citation>
    <scope>NUCLEOTIDE SEQUENCE</scope>
    <source>
        <strain evidence="2">CBS 118394</strain>
    </source>
</reference>
<dbReference type="InterPro" id="IPR015421">
    <property type="entry name" value="PyrdxlP-dep_Trfase_major"/>
</dbReference>
<accession>A0AAE0I6E6</accession>
<comment type="caution">
    <text evidence="2">The sequence shown here is derived from an EMBL/GenBank/DDBJ whole genome shotgun (WGS) entry which is preliminary data.</text>
</comment>
<feature type="domain" description="Aminotransferase class I/classII large" evidence="1">
    <location>
        <begin position="46"/>
        <end position="434"/>
    </location>
</feature>
<dbReference type="CDD" id="cd00609">
    <property type="entry name" value="AAT_like"/>
    <property type="match status" value="1"/>
</dbReference>
<name>A0AAE0I6E6_9PEZI</name>
<dbReference type="Gene3D" id="3.40.640.10">
    <property type="entry name" value="Type I PLP-dependent aspartate aminotransferase-like (Major domain)"/>
    <property type="match status" value="1"/>
</dbReference>
<evidence type="ECO:0000313" key="2">
    <source>
        <dbReference type="EMBL" id="KAK3319230.1"/>
    </source>
</evidence>
<protein>
    <submittedName>
        <fullName evidence="2">Pyridoxal phosphate-dependent transferase</fullName>
    </submittedName>
</protein>
<keyword evidence="2" id="KW-0808">Transferase</keyword>
<dbReference type="InterPro" id="IPR015424">
    <property type="entry name" value="PyrdxlP-dep_Trfase"/>
</dbReference>
<reference evidence="2" key="2">
    <citation type="submission" date="2023-06" db="EMBL/GenBank/DDBJ databases">
        <authorList>
            <consortium name="Lawrence Berkeley National Laboratory"/>
            <person name="Haridas S."/>
            <person name="Hensen N."/>
            <person name="Bonometti L."/>
            <person name="Westerberg I."/>
            <person name="Brannstrom I.O."/>
            <person name="Guillou S."/>
            <person name="Cros-Aarteil S."/>
            <person name="Calhoun S."/>
            <person name="Kuo A."/>
            <person name="Mondo S."/>
            <person name="Pangilinan J."/>
            <person name="Riley R."/>
            <person name="Labutti K."/>
            <person name="Andreopoulos B."/>
            <person name="Lipzen A."/>
            <person name="Chen C."/>
            <person name="Yanf M."/>
            <person name="Daum C."/>
            <person name="Ng V."/>
            <person name="Clum A."/>
            <person name="Steindorff A."/>
            <person name="Ohm R."/>
            <person name="Martin F."/>
            <person name="Silar P."/>
            <person name="Natvig D."/>
            <person name="Lalanne C."/>
            <person name="Gautier V."/>
            <person name="Ament-Velasquez S.L."/>
            <person name="Kruys A."/>
            <person name="Hutchinson M.I."/>
            <person name="Powell A.J."/>
            <person name="Barry K."/>
            <person name="Miller A.N."/>
            <person name="Grigoriev I.V."/>
            <person name="Debuchy R."/>
            <person name="Gladieux P."/>
            <person name="Thoren M.H."/>
            <person name="Johannesson H."/>
        </authorList>
    </citation>
    <scope>NUCLEOTIDE SEQUENCE</scope>
    <source>
        <strain evidence="2">CBS 118394</strain>
    </source>
</reference>
<keyword evidence="3" id="KW-1185">Reference proteome</keyword>
<sequence>MSSPSTPKKLINLIRGWPSPSLLPTRLLQSATTKLLSSSPQIFVPALQYGPDPGYQPLREALAVWLSAAYRTPTKPEQIDITGGASQSIANLLSSYTDPAYTRAVWLVAPCYFLACPIFEDAGFGGRMRAIPEDEEGIDLHWLGRGLKEVDERRNGDEEPKYKPHLSNRKIYRHIIYAVPTCANPSGKSMSLRRRQGLVDLARHHDALIICDDVYDFLQWPIIDPSSTTTPPAPLPTPYPLLPRLSDIDIPLGPTKHDPPGKHFGHAVSNGSFSKLVAPGVRTGWVHGTADFAHGVSATGATRSGGAPSQLCAAIICEMLASGELEDHLTRNVRPGLQARHAAAMAAVKRVLGWVGVEVLGTSEAGKETFGGYFLWLTLPEGFDTKAVAERAQREENLVVAPGSNFEVAGDEEVLTFPRNLRLCYSWEEEADIVQGIERLGAILRRMSAGEGEDVIGRGQVEGVEEVFK</sequence>
<dbReference type="AlphaFoldDB" id="A0AAE0I6E6"/>
<dbReference type="SUPFAM" id="SSF53383">
    <property type="entry name" value="PLP-dependent transferases"/>
    <property type="match status" value="1"/>
</dbReference>
<dbReference type="Proteomes" id="UP001283341">
    <property type="component" value="Unassembled WGS sequence"/>
</dbReference>